<sequence>MYLIESTNHKTEMDLGQASRQFSSANIILVSKITNYVIIKSMLNQPQCISLVKREMAFPTH</sequence>
<proteinExistence type="predicted"/>
<name>A0A0K0DZB8_STRER</name>
<dbReference type="AlphaFoldDB" id="A0A0K0DZB8"/>
<dbReference type="WBParaSite" id="SSTP_0000258350.1">
    <property type="protein sequence ID" value="SSTP_0000258350.1"/>
    <property type="gene ID" value="SSTP_0000258350"/>
</dbReference>
<reference evidence="1" key="1">
    <citation type="submission" date="2015-08" db="UniProtKB">
        <authorList>
            <consortium name="WormBaseParasite"/>
        </authorList>
    </citation>
    <scope>IDENTIFICATION</scope>
</reference>
<evidence type="ECO:0000313" key="1">
    <source>
        <dbReference type="WBParaSite" id="SSTP_0000258350.1"/>
    </source>
</evidence>
<accession>A0A0K0DZB8</accession>
<protein>
    <submittedName>
        <fullName evidence="1">Transcriptional regulator</fullName>
    </submittedName>
</protein>
<organism evidence="1">
    <name type="scientific">Strongyloides stercoralis</name>
    <name type="common">Threadworm</name>
    <dbReference type="NCBI Taxonomy" id="6248"/>
    <lineage>
        <taxon>Eukaryota</taxon>
        <taxon>Metazoa</taxon>
        <taxon>Ecdysozoa</taxon>
        <taxon>Nematoda</taxon>
        <taxon>Chromadorea</taxon>
        <taxon>Rhabditida</taxon>
        <taxon>Tylenchina</taxon>
        <taxon>Panagrolaimomorpha</taxon>
        <taxon>Strongyloidoidea</taxon>
        <taxon>Strongyloididae</taxon>
        <taxon>Strongyloides</taxon>
    </lineage>
</organism>